<keyword evidence="4" id="KW-0175">Coiled coil</keyword>
<evidence type="ECO:0000256" key="2">
    <source>
        <dbReference type="ARBA" id="ARBA00029447"/>
    </source>
</evidence>
<keyword evidence="5" id="KW-1133">Transmembrane helix</keyword>
<dbReference type="InterPro" id="IPR004089">
    <property type="entry name" value="MCPsignal_dom"/>
</dbReference>
<dbReference type="InterPro" id="IPR004090">
    <property type="entry name" value="Chemotax_Me-accpt_rcpt"/>
</dbReference>
<dbReference type="CDD" id="cd11386">
    <property type="entry name" value="MCP_signal"/>
    <property type="match status" value="1"/>
</dbReference>
<keyword evidence="1" id="KW-0488">Methylation</keyword>
<evidence type="ECO:0000313" key="9">
    <source>
        <dbReference type="Proteomes" id="UP001181355"/>
    </source>
</evidence>
<dbReference type="RefSeq" id="WP_309483569.1">
    <property type="nucleotide sequence ID" value="NZ_CP133720.1"/>
</dbReference>
<keyword evidence="9" id="KW-1185">Reference proteome</keyword>
<evidence type="ECO:0000256" key="3">
    <source>
        <dbReference type="PROSITE-ProRule" id="PRU00284"/>
    </source>
</evidence>
<keyword evidence="5" id="KW-0812">Transmembrane</keyword>
<dbReference type="EMBL" id="CP133720">
    <property type="protein sequence ID" value="WMW82092.1"/>
    <property type="molecule type" value="Genomic_DNA"/>
</dbReference>
<dbReference type="SMART" id="SM00283">
    <property type="entry name" value="MA"/>
    <property type="match status" value="1"/>
</dbReference>
<evidence type="ECO:0000256" key="1">
    <source>
        <dbReference type="ARBA" id="ARBA00022481"/>
    </source>
</evidence>
<dbReference type="InterPro" id="IPR025991">
    <property type="entry name" value="Chemoreceptor_zinc-bind_dom"/>
</dbReference>
<dbReference type="SUPFAM" id="SSF58104">
    <property type="entry name" value="Methyl-accepting chemotaxis protein (MCP) signaling domain"/>
    <property type="match status" value="1"/>
</dbReference>
<keyword evidence="3" id="KW-0807">Transducer</keyword>
<dbReference type="Pfam" id="PF00672">
    <property type="entry name" value="HAMP"/>
    <property type="match status" value="1"/>
</dbReference>
<evidence type="ECO:0000256" key="4">
    <source>
        <dbReference type="SAM" id="Coils"/>
    </source>
</evidence>
<dbReference type="Proteomes" id="UP001181355">
    <property type="component" value="Chromosome"/>
</dbReference>
<dbReference type="InterPro" id="IPR003660">
    <property type="entry name" value="HAMP_dom"/>
</dbReference>
<feature type="coiled-coil region" evidence="4">
    <location>
        <begin position="223"/>
        <end position="250"/>
    </location>
</feature>
<dbReference type="PROSITE" id="PS50885">
    <property type="entry name" value="HAMP"/>
    <property type="match status" value="1"/>
</dbReference>
<dbReference type="PROSITE" id="PS50111">
    <property type="entry name" value="CHEMOTAXIS_TRANSDUC_2"/>
    <property type="match status" value="1"/>
</dbReference>
<dbReference type="Pfam" id="PF13682">
    <property type="entry name" value="CZB"/>
    <property type="match status" value="1"/>
</dbReference>
<comment type="similarity">
    <text evidence="2">Belongs to the methyl-accepting chemotaxis (MCP) protein family.</text>
</comment>
<proteinExistence type="inferred from homology"/>
<sequence length="779" mass="84966">MKKLIYIFTHARFWSPASALMRQLKFPMKMSLISLAFLLPLLWMFGTIVIKAEEEMQFVEKERIGVQYAAAVFHGMEQAAKWRYELRGGSSPDGAIHIEQLNNAKQQFSDALKAVEGLDARFAKQLGTSALIEKVKEHNELAQSSNGNDGQVIKVHLDLFQSLVQLLDHTADSSGLALDPDLKSYYLMSAALMRGPQIIQNTTELRSLGRNAITSGQVSAQNREQIQARLAVLEHELALVQRDLSKVQQDAPDFYALMMTQAPEATSLFMQRIRRDFSVGQNEVSLDLSQFLSSANQTIETQFAQVQKNLSVLDLMLSARRTSILRHLWINLAISIMGVLIASYLFMGLYRSMIGGFKKLRRQLISISMGDLRSDIQGLGKDEMAGLMKELAHMQSALRDTVFQVKQASDHVVQSSMEIASGTQDLSARTESAASALEESSAALEQTSSTVKMTAESVRQASLIAVENAQTASKGGAVMANVVSTMEEIQDSSRKISDIISVIDGIAFQTNILALNAAVEAARAGEQGRGFAVVASEVRALAGRSANAAKEIKDLITNSSQQITTGTTIVKDAGAAMVAIVENADRIKHLLDEVASGAREQSIGVSQIGEAVSELDRNTQANASLVEETAEAARSQRDVAVRLAAQVDEFRLPGQTVAEKVEGIDVDGIIDGHRQWKVKLRDAIESGEHVDVEALSRDDCCALGKWIYGDGQRLGSRLSFTELVEKHARFHRVAGQVGELINQGQYERAEDALAPGTAFSVATSDVVVILSGVKRLGFQ</sequence>
<feature type="domain" description="HAMP" evidence="7">
    <location>
        <begin position="351"/>
        <end position="403"/>
    </location>
</feature>
<evidence type="ECO:0000256" key="5">
    <source>
        <dbReference type="SAM" id="Phobius"/>
    </source>
</evidence>
<dbReference type="Gene3D" id="1.20.120.30">
    <property type="entry name" value="Aspartate receptor, ligand-binding domain"/>
    <property type="match status" value="1"/>
</dbReference>
<protein>
    <submittedName>
        <fullName evidence="8">Methyl-accepting chemotaxis protein</fullName>
    </submittedName>
</protein>
<keyword evidence="5" id="KW-0472">Membrane</keyword>
<dbReference type="Pfam" id="PF00015">
    <property type="entry name" value="MCPsignal"/>
    <property type="match status" value="1"/>
</dbReference>
<dbReference type="InterPro" id="IPR051310">
    <property type="entry name" value="MCP_chemotaxis"/>
</dbReference>
<gene>
    <name evidence="8" type="ORF">RF679_07350</name>
</gene>
<evidence type="ECO:0000313" key="8">
    <source>
        <dbReference type="EMBL" id="WMW82092.1"/>
    </source>
</evidence>
<dbReference type="PANTHER" id="PTHR43531">
    <property type="entry name" value="PROTEIN ICFG"/>
    <property type="match status" value="1"/>
</dbReference>
<name>A0ABY9RNS8_9BURK</name>
<dbReference type="PANTHER" id="PTHR43531:SF14">
    <property type="entry name" value="METHYL-ACCEPTING CHEMOTAXIS PROTEIN I-RELATED"/>
    <property type="match status" value="1"/>
</dbReference>
<reference evidence="8" key="1">
    <citation type="submission" date="2023-09" db="EMBL/GenBank/DDBJ databases">
        <title>Undibacterium sp. 20NA77.5 isolated from freshwater.</title>
        <authorList>
            <person name="Le V."/>
            <person name="Ko S.-R."/>
            <person name="Ahn C.-Y."/>
            <person name="Oh H.-M."/>
        </authorList>
    </citation>
    <scope>NUCLEOTIDE SEQUENCE</scope>
    <source>
        <strain evidence="8">20NA77.5</strain>
    </source>
</reference>
<accession>A0ABY9RNS8</accession>
<evidence type="ECO:0000259" key="7">
    <source>
        <dbReference type="PROSITE" id="PS50885"/>
    </source>
</evidence>
<dbReference type="PRINTS" id="PR00260">
    <property type="entry name" value="CHEMTRNSDUCR"/>
</dbReference>
<dbReference type="Gene3D" id="1.10.287.950">
    <property type="entry name" value="Methyl-accepting chemotaxis protein"/>
    <property type="match status" value="1"/>
</dbReference>
<evidence type="ECO:0000259" key="6">
    <source>
        <dbReference type="PROSITE" id="PS50111"/>
    </source>
</evidence>
<feature type="transmembrane region" description="Helical" evidence="5">
    <location>
        <begin position="328"/>
        <end position="350"/>
    </location>
</feature>
<feature type="domain" description="Methyl-accepting transducer" evidence="6">
    <location>
        <begin position="408"/>
        <end position="637"/>
    </location>
</feature>
<organism evidence="8 9">
    <name type="scientific">Undibacterium cyanobacteriorum</name>
    <dbReference type="NCBI Taxonomy" id="3073561"/>
    <lineage>
        <taxon>Bacteria</taxon>
        <taxon>Pseudomonadati</taxon>
        <taxon>Pseudomonadota</taxon>
        <taxon>Betaproteobacteria</taxon>
        <taxon>Burkholderiales</taxon>
        <taxon>Oxalobacteraceae</taxon>
        <taxon>Undibacterium</taxon>
    </lineage>
</organism>